<dbReference type="Proteomes" id="UP000789508">
    <property type="component" value="Unassembled WGS sequence"/>
</dbReference>
<dbReference type="GO" id="GO:0005524">
    <property type="term" value="F:ATP binding"/>
    <property type="evidence" value="ECO:0007669"/>
    <property type="project" value="InterPro"/>
</dbReference>
<dbReference type="AlphaFoldDB" id="A0A9N8WS23"/>
<reference evidence="1" key="1">
    <citation type="submission" date="2021-06" db="EMBL/GenBank/DDBJ databases">
        <authorList>
            <person name="Kallberg Y."/>
            <person name="Tangrot J."/>
            <person name="Rosling A."/>
        </authorList>
    </citation>
    <scope>NUCLEOTIDE SEQUENCE</scope>
    <source>
        <strain evidence="1">FL130A</strain>
    </source>
</reference>
<protein>
    <submittedName>
        <fullName evidence="1">11035_t:CDS:1</fullName>
    </submittedName>
</protein>
<proteinExistence type="predicted"/>
<dbReference type="GO" id="GO:0005739">
    <property type="term" value="C:mitochondrion"/>
    <property type="evidence" value="ECO:0007669"/>
    <property type="project" value="TreeGrafter"/>
</dbReference>
<sequence length="112" mass="13050">MIKSSLEANVYLRVIDEDSVLNKLLRNQEFDLPSFFITSYAKLLNSSQHSDMVNSNNSQENRQYQKRIKIANDTECDVLVKKATLNKCPRCWNYLAINVNELCKRCDDVLMK</sequence>
<evidence type="ECO:0000313" key="2">
    <source>
        <dbReference type="Proteomes" id="UP000789508"/>
    </source>
</evidence>
<dbReference type="InterPro" id="IPR050081">
    <property type="entry name" value="Ile-tRNA_ligase"/>
</dbReference>
<organism evidence="1 2">
    <name type="scientific">Ambispora leptoticha</name>
    <dbReference type="NCBI Taxonomy" id="144679"/>
    <lineage>
        <taxon>Eukaryota</taxon>
        <taxon>Fungi</taxon>
        <taxon>Fungi incertae sedis</taxon>
        <taxon>Mucoromycota</taxon>
        <taxon>Glomeromycotina</taxon>
        <taxon>Glomeromycetes</taxon>
        <taxon>Archaeosporales</taxon>
        <taxon>Ambisporaceae</taxon>
        <taxon>Ambispora</taxon>
    </lineage>
</organism>
<dbReference type="GO" id="GO:0006428">
    <property type="term" value="P:isoleucyl-tRNA aminoacylation"/>
    <property type="evidence" value="ECO:0007669"/>
    <property type="project" value="TreeGrafter"/>
</dbReference>
<dbReference type="GO" id="GO:0032543">
    <property type="term" value="P:mitochondrial translation"/>
    <property type="evidence" value="ECO:0007669"/>
    <property type="project" value="TreeGrafter"/>
</dbReference>
<accession>A0A9N8WS23</accession>
<evidence type="ECO:0000313" key="1">
    <source>
        <dbReference type="EMBL" id="CAG8494879.1"/>
    </source>
</evidence>
<dbReference type="PANTHER" id="PTHR42765">
    <property type="entry name" value="SOLEUCYL-TRNA SYNTHETASE"/>
    <property type="match status" value="1"/>
</dbReference>
<comment type="caution">
    <text evidence="1">The sequence shown here is derived from an EMBL/GenBank/DDBJ whole genome shotgun (WGS) entry which is preliminary data.</text>
</comment>
<dbReference type="InterPro" id="IPR009080">
    <property type="entry name" value="tRNAsynth_Ia_anticodon-bd"/>
</dbReference>
<dbReference type="EMBL" id="CAJVPS010000561">
    <property type="protein sequence ID" value="CAG8494879.1"/>
    <property type="molecule type" value="Genomic_DNA"/>
</dbReference>
<gene>
    <name evidence="1" type="ORF">ALEPTO_LOCUS3178</name>
</gene>
<dbReference type="SUPFAM" id="SSF47323">
    <property type="entry name" value="Anticodon-binding domain of a subclass of class I aminoacyl-tRNA synthetases"/>
    <property type="match status" value="1"/>
</dbReference>
<name>A0A9N8WS23_9GLOM</name>
<dbReference type="OrthoDB" id="10264412at2759"/>
<dbReference type="PANTHER" id="PTHR42765:SF1">
    <property type="entry name" value="ISOLEUCINE--TRNA LIGASE, MITOCHONDRIAL"/>
    <property type="match status" value="1"/>
</dbReference>
<keyword evidence="2" id="KW-1185">Reference proteome</keyword>
<dbReference type="GO" id="GO:0004822">
    <property type="term" value="F:isoleucine-tRNA ligase activity"/>
    <property type="evidence" value="ECO:0007669"/>
    <property type="project" value="TreeGrafter"/>
</dbReference>
<dbReference type="Gene3D" id="1.10.730.20">
    <property type="match status" value="1"/>
</dbReference>